<dbReference type="PANTHER" id="PTHR42709">
    <property type="entry name" value="ALKALINE PHOSPHATASE LIKE PROTEIN"/>
    <property type="match status" value="1"/>
</dbReference>
<keyword evidence="3 6" id="KW-0812">Transmembrane</keyword>
<proteinExistence type="predicted"/>
<dbReference type="GO" id="GO:0005886">
    <property type="term" value="C:plasma membrane"/>
    <property type="evidence" value="ECO:0007669"/>
    <property type="project" value="UniProtKB-SubCell"/>
</dbReference>
<feature type="transmembrane region" description="Helical" evidence="6">
    <location>
        <begin position="132"/>
        <end position="152"/>
    </location>
</feature>
<dbReference type="PANTHER" id="PTHR42709:SF6">
    <property type="entry name" value="UNDECAPRENYL PHOSPHATE TRANSPORTER A"/>
    <property type="match status" value="1"/>
</dbReference>
<evidence type="ECO:0000256" key="6">
    <source>
        <dbReference type="SAM" id="Phobius"/>
    </source>
</evidence>
<keyword evidence="2" id="KW-1003">Cell membrane</keyword>
<dbReference type="Pfam" id="PF09335">
    <property type="entry name" value="VTT_dom"/>
    <property type="match status" value="1"/>
</dbReference>
<comment type="subcellular location">
    <subcellularLocation>
        <location evidence="1">Cell membrane</location>
        <topology evidence="1">Multi-pass membrane protein</topology>
    </subcellularLocation>
</comment>
<evidence type="ECO:0000256" key="4">
    <source>
        <dbReference type="ARBA" id="ARBA00022989"/>
    </source>
</evidence>
<dbReference type="AlphaFoldDB" id="A0A1J5P5R0"/>
<feature type="transmembrane region" description="Helical" evidence="6">
    <location>
        <begin position="164"/>
        <end position="185"/>
    </location>
</feature>
<reference evidence="8" key="1">
    <citation type="submission" date="2016-10" db="EMBL/GenBank/DDBJ databases">
        <title>Sequence of Gallionella enrichment culture.</title>
        <authorList>
            <person name="Poehlein A."/>
            <person name="Muehling M."/>
            <person name="Daniel R."/>
        </authorList>
    </citation>
    <scope>NUCLEOTIDE SEQUENCE</scope>
</reference>
<evidence type="ECO:0000256" key="3">
    <source>
        <dbReference type="ARBA" id="ARBA00022692"/>
    </source>
</evidence>
<feature type="transmembrane region" description="Helical" evidence="6">
    <location>
        <begin position="50"/>
        <end position="72"/>
    </location>
</feature>
<protein>
    <submittedName>
        <fullName evidence="8">SNARE associated golgi protein</fullName>
    </submittedName>
</protein>
<evidence type="ECO:0000259" key="7">
    <source>
        <dbReference type="Pfam" id="PF09335"/>
    </source>
</evidence>
<evidence type="ECO:0000313" key="8">
    <source>
        <dbReference type="EMBL" id="OIQ63151.1"/>
    </source>
</evidence>
<feature type="domain" description="VTT" evidence="7">
    <location>
        <begin position="38"/>
        <end position="147"/>
    </location>
</feature>
<dbReference type="InterPro" id="IPR032816">
    <property type="entry name" value="VTT_dom"/>
</dbReference>
<gene>
    <name evidence="8" type="ORF">GALL_553100</name>
</gene>
<sequence length="193" mass="20668">MLASTITSLLALAGRSALFQATAIIIGTFILEDGATVAAAMQVESGTLPMWLALISLYTGIVLGDLGLYGLGRLSAHIPWIARFLPPHRQETIKAWISGRIIRVVMVSRFLPGLRLPTYTTCGFVGADLKRFALAAVAATAVWTSLLFATSLRLGQFLMDHLGVWRWAGAAGFVVFVILGGRAAAAGLQWGRR</sequence>
<evidence type="ECO:0000256" key="2">
    <source>
        <dbReference type="ARBA" id="ARBA00022475"/>
    </source>
</evidence>
<comment type="caution">
    <text evidence="8">The sequence shown here is derived from an EMBL/GenBank/DDBJ whole genome shotgun (WGS) entry which is preliminary data.</text>
</comment>
<organism evidence="8">
    <name type="scientific">mine drainage metagenome</name>
    <dbReference type="NCBI Taxonomy" id="410659"/>
    <lineage>
        <taxon>unclassified sequences</taxon>
        <taxon>metagenomes</taxon>
        <taxon>ecological metagenomes</taxon>
    </lineage>
</organism>
<accession>A0A1J5P5R0</accession>
<dbReference type="EMBL" id="MLJW01009262">
    <property type="protein sequence ID" value="OIQ63151.1"/>
    <property type="molecule type" value="Genomic_DNA"/>
</dbReference>
<keyword evidence="5 6" id="KW-0472">Membrane</keyword>
<evidence type="ECO:0000256" key="1">
    <source>
        <dbReference type="ARBA" id="ARBA00004651"/>
    </source>
</evidence>
<name>A0A1J5P5R0_9ZZZZ</name>
<dbReference type="InterPro" id="IPR051311">
    <property type="entry name" value="DedA_domain"/>
</dbReference>
<keyword evidence="4 6" id="KW-1133">Transmembrane helix</keyword>
<evidence type="ECO:0000256" key="5">
    <source>
        <dbReference type="ARBA" id="ARBA00023136"/>
    </source>
</evidence>